<dbReference type="EMBL" id="KI673755">
    <property type="protein sequence ID" value="ETL36519.1"/>
    <property type="molecule type" value="Genomic_DNA"/>
</dbReference>
<accession>W2IQL5</accession>
<feature type="non-terminal residue" evidence="1">
    <location>
        <position position="40"/>
    </location>
</feature>
<name>W2IQL5_PHYNI</name>
<reference evidence="1" key="1">
    <citation type="submission" date="2013-11" db="EMBL/GenBank/DDBJ databases">
        <title>The Genome Sequence of Phytophthora parasitica CJ05E6.</title>
        <authorList>
            <consortium name="The Broad Institute Genomics Platform"/>
            <person name="Russ C."/>
            <person name="Tyler B."/>
            <person name="Panabieres F."/>
            <person name="Shan W."/>
            <person name="Tripathy S."/>
            <person name="Grunwald N."/>
            <person name="Machado M."/>
            <person name="Johnson C.S."/>
            <person name="Arredondo F."/>
            <person name="Hong C."/>
            <person name="Coffey M."/>
            <person name="Young S.K."/>
            <person name="Zeng Q."/>
            <person name="Gargeya S."/>
            <person name="Fitzgerald M."/>
            <person name="Abouelleil A."/>
            <person name="Alvarado L."/>
            <person name="Chapman S.B."/>
            <person name="Gainer-Dewar J."/>
            <person name="Goldberg J."/>
            <person name="Griggs A."/>
            <person name="Gujja S."/>
            <person name="Hansen M."/>
            <person name="Howarth C."/>
            <person name="Imamovic A."/>
            <person name="Ireland A."/>
            <person name="Larimer J."/>
            <person name="McCowan C."/>
            <person name="Murphy C."/>
            <person name="Pearson M."/>
            <person name="Poon T.W."/>
            <person name="Priest M."/>
            <person name="Roberts A."/>
            <person name="Saif S."/>
            <person name="Shea T."/>
            <person name="Sykes S."/>
            <person name="Wortman J."/>
            <person name="Nusbaum C."/>
            <person name="Birren B."/>
        </authorList>
    </citation>
    <scope>NUCLEOTIDE SEQUENCE [LARGE SCALE GENOMIC DNA]</scope>
    <source>
        <strain evidence="1">CJ05E6</strain>
    </source>
</reference>
<evidence type="ECO:0000313" key="1">
    <source>
        <dbReference type="EMBL" id="ETL36519.1"/>
    </source>
</evidence>
<dbReference type="Proteomes" id="UP000053864">
    <property type="component" value="Unassembled WGS sequence"/>
</dbReference>
<dbReference type="AlphaFoldDB" id="W2IQL5"/>
<gene>
    <name evidence="1" type="ORF">L916_11510</name>
</gene>
<organism evidence="1">
    <name type="scientific">Phytophthora nicotianae</name>
    <name type="common">Potato buckeye rot agent</name>
    <name type="synonym">Phytophthora parasitica</name>
    <dbReference type="NCBI Taxonomy" id="4792"/>
    <lineage>
        <taxon>Eukaryota</taxon>
        <taxon>Sar</taxon>
        <taxon>Stramenopiles</taxon>
        <taxon>Oomycota</taxon>
        <taxon>Peronosporomycetes</taxon>
        <taxon>Peronosporales</taxon>
        <taxon>Peronosporaceae</taxon>
        <taxon>Phytophthora</taxon>
    </lineage>
</organism>
<sequence length="40" mass="4643">MACVSASGERMPRMYIFSRKYRKVEWKEKAEKTAVCAVSD</sequence>
<protein>
    <submittedName>
        <fullName evidence="1">Uncharacterized protein</fullName>
    </submittedName>
</protein>
<proteinExistence type="predicted"/>